<feature type="compositionally biased region" description="Polar residues" evidence="9">
    <location>
        <begin position="267"/>
        <end position="276"/>
    </location>
</feature>
<evidence type="ECO:0000256" key="9">
    <source>
        <dbReference type="SAM" id="MobiDB-lite"/>
    </source>
</evidence>
<feature type="compositionally biased region" description="Gly residues" evidence="9">
    <location>
        <begin position="145"/>
        <end position="163"/>
    </location>
</feature>
<evidence type="ECO:0000256" key="3">
    <source>
        <dbReference type="ARBA" id="ARBA00022525"/>
    </source>
</evidence>
<evidence type="ECO:0000256" key="4">
    <source>
        <dbReference type="ARBA" id="ARBA00022729"/>
    </source>
</evidence>
<organism evidence="13 14">
    <name type="scientific">Streptomyces yaanensis</name>
    <dbReference type="NCBI Taxonomy" id="1142239"/>
    <lineage>
        <taxon>Bacteria</taxon>
        <taxon>Bacillati</taxon>
        <taxon>Actinomycetota</taxon>
        <taxon>Actinomycetes</taxon>
        <taxon>Kitasatosporales</taxon>
        <taxon>Streptomycetaceae</taxon>
        <taxon>Streptomyces</taxon>
    </lineage>
</organism>
<comment type="subcellular location">
    <subcellularLocation>
        <location evidence="1">Secreted</location>
        <location evidence="1">Cell wall</location>
    </subcellularLocation>
</comment>
<evidence type="ECO:0000256" key="1">
    <source>
        <dbReference type="ARBA" id="ARBA00004191"/>
    </source>
</evidence>
<evidence type="ECO:0000256" key="8">
    <source>
        <dbReference type="PROSITE-ProRule" id="PRU01232"/>
    </source>
</evidence>
<dbReference type="PROSITE" id="PS51318">
    <property type="entry name" value="TAT"/>
    <property type="match status" value="1"/>
</dbReference>
<evidence type="ECO:0000313" key="14">
    <source>
        <dbReference type="Proteomes" id="UP001595701"/>
    </source>
</evidence>
<feature type="region of interest" description="Disordered" evidence="9">
    <location>
        <begin position="79"/>
        <end position="109"/>
    </location>
</feature>
<evidence type="ECO:0000259" key="11">
    <source>
        <dbReference type="PROSITE" id="PS50847"/>
    </source>
</evidence>
<feature type="region of interest" description="Disordered" evidence="9">
    <location>
        <begin position="145"/>
        <end position="168"/>
    </location>
</feature>
<sequence>MRQVTRKGLMTMAAATGVLAVTGGYAHADASANGSATNSPGVLSGNSVQAPVHVPVNVCGNTVNVVGLLNPAAGNSCANKGGGSHAGGGGAHASGHASNSPGVGSGNNVQVPVHAPVNACGNSVNVVGLLNPAVGNDCVNGSHNGGGGSHAGGHTSGSPGVGSGNNVQVPVDVPVNACGNSVNVIGLGNPAAGNDCANTGGGHSTTPPGGGHETPPGGGGGTTPPGGGGGTTPPGGGGGTTPPGTPGHPGTPQHPGGGGSHHINHPGVNSVTQPSGAAQLAHTGSDLSLGVLVPAGAGALLGGALLYRRARAHA</sequence>
<evidence type="ECO:0000256" key="5">
    <source>
        <dbReference type="ARBA" id="ARBA00022889"/>
    </source>
</evidence>
<reference evidence="14" key="1">
    <citation type="journal article" date="2019" name="Int. J. Syst. Evol. Microbiol.">
        <title>The Global Catalogue of Microorganisms (GCM) 10K type strain sequencing project: providing services to taxonomists for standard genome sequencing and annotation.</title>
        <authorList>
            <consortium name="The Broad Institute Genomics Platform"/>
            <consortium name="The Broad Institute Genome Sequencing Center for Infectious Disease"/>
            <person name="Wu L."/>
            <person name="Ma J."/>
        </authorList>
    </citation>
    <scope>NUCLEOTIDE SEQUENCE [LARGE SCALE GENOMIC DNA]</scope>
    <source>
        <strain evidence="14">CGMCC 4.7035</strain>
    </source>
</reference>
<accession>A0ABV7SMU1</accession>
<feature type="domain" description="Chaplin" evidence="12">
    <location>
        <begin position="39"/>
        <end position="79"/>
    </location>
</feature>
<gene>
    <name evidence="13" type="ORF">ACFOZ0_29115</name>
</gene>
<keyword evidence="14" id="KW-1185">Reference proteome</keyword>
<protein>
    <submittedName>
        <fullName evidence="13">Chaplin</fullName>
    </submittedName>
</protein>
<feature type="compositionally biased region" description="Gly residues" evidence="9">
    <location>
        <begin position="199"/>
        <end position="241"/>
    </location>
</feature>
<feature type="compositionally biased region" description="Polar residues" evidence="9">
    <location>
        <begin position="99"/>
        <end position="109"/>
    </location>
</feature>
<feature type="chain" id="PRO_5046516450" evidence="10">
    <location>
        <begin position="29"/>
        <end position="314"/>
    </location>
</feature>
<dbReference type="InterPro" id="IPR006311">
    <property type="entry name" value="TAT_signal"/>
</dbReference>
<dbReference type="RefSeq" id="WP_310774890.1">
    <property type="nucleotide sequence ID" value="NZ_JBHRWR010000028.1"/>
</dbReference>
<feature type="region of interest" description="Disordered" evidence="9">
    <location>
        <begin position="197"/>
        <end position="278"/>
    </location>
</feature>
<dbReference type="InterPro" id="IPR005528">
    <property type="entry name" value="ChpA-H"/>
</dbReference>
<proteinExistence type="predicted"/>
<keyword evidence="7" id="KW-0572">Peptidoglycan-anchor</keyword>
<evidence type="ECO:0000256" key="7">
    <source>
        <dbReference type="ARBA" id="ARBA00023088"/>
    </source>
</evidence>
<keyword evidence="3" id="KW-0964">Secreted</keyword>
<evidence type="ECO:0000313" key="13">
    <source>
        <dbReference type="EMBL" id="MFC3577264.1"/>
    </source>
</evidence>
<evidence type="ECO:0000259" key="12">
    <source>
        <dbReference type="PROSITE" id="PS51884"/>
    </source>
</evidence>
<comment type="caution">
    <text evidence="13">The sequence shown here is derived from an EMBL/GenBank/DDBJ whole genome shotgun (WGS) entry which is preliminary data.</text>
</comment>
<feature type="domain" description="Gram-positive cocci surface proteins LPxTG" evidence="11">
    <location>
        <begin position="280"/>
        <end position="314"/>
    </location>
</feature>
<keyword evidence="5" id="KW-0130">Cell adhesion</keyword>
<keyword evidence="4 10" id="KW-0732">Signal</keyword>
<evidence type="ECO:0000256" key="10">
    <source>
        <dbReference type="SAM" id="SignalP"/>
    </source>
</evidence>
<dbReference type="EMBL" id="JBHRWR010000028">
    <property type="protein sequence ID" value="MFC3577264.1"/>
    <property type="molecule type" value="Genomic_DNA"/>
</dbReference>
<feature type="signal peptide" evidence="10">
    <location>
        <begin position="1"/>
        <end position="28"/>
    </location>
</feature>
<keyword evidence="6 8" id="KW-0034">Amyloid</keyword>
<keyword evidence="2" id="KW-0134">Cell wall</keyword>
<feature type="compositionally biased region" description="Gly residues" evidence="9">
    <location>
        <begin position="80"/>
        <end position="92"/>
    </location>
</feature>
<name>A0ABV7SMU1_9ACTN</name>
<dbReference type="Proteomes" id="UP001595701">
    <property type="component" value="Unassembled WGS sequence"/>
</dbReference>
<dbReference type="PROSITE" id="PS50847">
    <property type="entry name" value="GRAM_POS_ANCHORING"/>
    <property type="match status" value="1"/>
</dbReference>
<dbReference type="PROSITE" id="PS51884">
    <property type="entry name" value="CHAPLIN"/>
    <property type="match status" value="3"/>
</dbReference>
<dbReference type="InterPro" id="IPR019931">
    <property type="entry name" value="LPXTG_anchor"/>
</dbReference>
<dbReference type="Pfam" id="PF03777">
    <property type="entry name" value="ChpA-C"/>
    <property type="match status" value="3"/>
</dbReference>
<feature type="domain" description="Chaplin" evidence="12">
    <location>
        <begin position="158"/>
        <end position="198"/>
    </location>
</feature>
<feature type="domain" description="Chaplin" evidence="12">
    <location>
        <begin position="100"/>
        <end position="140"/>
    </location>
</feature>
<evidence type="ECO:0000256" key="2">
    <source>
        <dbReference type="ARBA" id="ARBA00022512"/>
    </source>
</evidence>
<evidence type="ECO:0000256" key="6">
    <source>
        <dbReference type="ARBA" id="ARBA00023087"/>
    </source>
</evidence>